<accession>A0ABN9Q898</accession>
<proteinExistence type="predicted"/>
<feature type="compositionally biased region" description="Basic and acidic residues" evidence="2">
    <location>
        <begin position="7"/>
        <end position="25"/>
    </location>
</feature>
<feature type="coiled-coil region" evidence="1">
    <location>
        <begin position="91"/>
        <end position="118"/>
    </location>
</feature>
<feature type="compositionally biased region" description="Low complexity" evidence="2">
    <location>
        <begin position="287"/>
        <end position="306"/>
    </location>
</feature>
<comment type="caution">
    <text evidence="3">The sequence shown here is derived from an EMBL/GenBank/DDBJ whole genome shotgun (WGS) entry which is preliminary data.</text>
</comment>
<evidence type="ECO:0000256" key="1">
    <source>
        <dbReference type="SAM" id="Coils"/>
    </source>
</evidence>
<organism evidence="3 4">
    <name type="scientific">Prorocentrum cordatum</name>
    <dbReference type="NCBI Taxonomy" id="2364126"/>
    <lineage>
        <taxon>Eukaryota</taxon>
        <taxon>Sar</taxon>
        <taxon>Alveolata</taxon>
        <taxon>Dinophyceae</taxon>
        <taxon>Prorocentrales</taxon>
        <taxon>Prorocentraceae</taxon>
        <taxon>Prorocentrum</taxon>
    </lineage>
</organism>
<feature type="region of interest" description="Disordered" evidence="2">
    <location>
        <begin position="1"/>
        <end position="26"/>
    </location>
</feature>
<feature type="region of interest" description="Disordered" evidence="2">
    <location>
        <begin position="167"/>
        <end position="206"/>
    </location>
</feature>
<protein>
    <recommendedName>
        <fullName evidence="5">Ubiquitin-like domain-containing protein</fullName>
    </recommendedName>
</protein>
<evidence type="ECO:0000256" key="2">
    <source>
        <dbReference type="SAM" id="MobiDB-lite"/>
    </source>
</evidence>
<feature type="region of interest" description="Disordered" evidence="2">
    <location>
        <begin position="279"/>
        <end position="311"/>
    </location>
</feature>
<evidence type="ECO:0000313" key="3">
    <source>
        <dbReference type="EMBL" id="CAK0800830.1"/>
    </source>
</evidence>
<evidence type="ECO:0008006" key="5">
    <source>
        <dbReference type="Google" id="ProtNLM"/>
    </source>
</evidence>
<keyword evidence="4" id="KW-1185">Reference proteome</keyword>
<dbReference type="EMBL" id="CAUYUJ010002448">
    <property type="protein sequence ID" value="CAK0800830.1"/>
    <property type="molecule type" value="Genomic_DNA"/>
</dbReference>
<feature type="compositionally biased region" description="Low complexity" evidence="2">
    <location>
        <begin position="196"/>
        <end position="206"/>
    </location>
</feature>
<reference evidence="3" key="1">
    <citation type="submission" date="2023-10" db="EMBL/GenBank/DDBJ databases">
        <authorList>
            <person name="Chen Y."/>
            <person name="Shah S."/>
            <person name="Dougan E. K."/>
            <person name="Thang M."/>
            <person name="Chan C."/>
        </authorList>
    </citation>
    <scope>NUCLEOTIDE SEQUENCE [LARGE SCALE GENOMIC DNA]</scope>
</reference>
<sequence>MLNSRSEALRKASEQSRASHEERMQRHATRMSHLQAALEEVRSLAEARQHRLDREAEAFQERREECARKVRRVAQVLSEAFEHVVAIVQEIEQGDQQLRKLAEERRQAEEAAAALSERHSDMKLLQVALGADLCYAQLLRSPPESFSRRDGRSTMCLLASVRGMPARRGCRHRGSSGHPAAGQPQGFPDFARQLPAPSTDGAAGAAASLADGPAAGVAPAAADLSCLAGPLRRPSVGLGRSVLSGSFLPPLTPLAGSGLGAVGPVRGVIGGAPHGDLLPCLPRGRRPSAAAAPGGAGAPRGAAPPGGEDRQDSDVLELEVLQGVSGERLCTVSAQGGWGVGDLKVAVEEKAGIAPGQQRLLVGNEPLSTKMPDLRATLRGKPPVVTLLVGPDPWPALEGALHDTIRGRVQELPESFSFPSLREMSLGSWVCRCARHVWRLQC</sequence>
<keyword evidence="1" id="KW-0175">Coiled coil</keyword>
<evidence type="ECO:0000313" key="4">
    <source>
        <dbReference type="Proteomes" id="UP001189429"/>
    </source>
</evidence>
<gene>
    <name evidence="3" type="ORF">PCOR1329_LOCUS8872</name>
</gene>
<name>A0ABN9Q898_9DINO</name>
<dbReference type="Proteomes" id="UP001189429">
    <property type="component" value="Unassembled WGS sequence"/>
</dbReference>